<dbReference type="GO" id="GO:0005634">
    <property type="term" value="C:nucleus"/>
    <property type="evidence" value="ECO:0007669"/>
    <property type="project" value="UniProtKB-SubCell"/>
</dbReference>
<dbReference type="Proteomes" id="UP000652761">
    <property type="component" value="Unassembled WGS sequence"/>
</dbReference>
<dbReference type="PROSITE" id="PS50966">
    <property type="entry name" value="ZF_SWIM"/>
    <property type="match status" value="1"/>
</dbReference>
<accession>A0A843U6B7</accession>
<dbReference type="Pfam" id="PF04434">
    <property type="entry name" value="SWIM"/>
    <property type="match status" value="1"/>
</dbReference>
<evidence type="ECO:0000256" key="5">
    <source>
        <dbReference type="PROSITE-ProRule" id="PRU00325"/>
    </source>
</evidence>
<feature type="domain" description="SWIM-type" evidence="7">
    <location>
        <begin position="123"/>
        <end position="159"/>
    </location>
</feature>
<organism evidence="8 9">
    <name type="scientific">Colocasia esculenta</name>
    <name type="common">Wild taro</name>
    <name type="synonym">Arum esculentum</name>
    <dbReference type="NCBI Taxonomy" id="4460"/>
    <lineage>
        <taxon>Eukaryota</taxon>
        <taxon>Viridiplantae</taxon>
        <taxon>Streptophyta</taxon>
        <taxon>Embryophyta</taxon>
        <taxon>Tracheophyta</taxon>
        <taxon>Spermatophyta</taxon>
        <taxon>Magnoliopsida</taxon>
        <taxon>Liliopsida</taxon>
        <taxon>Araceae</taxon>
        <taxon>Aroideae</taxon>
        <taxon>Colocasieae</taxon>
        <taxon>Colocasia</taxon>
    </lineage>
</organism>
<reference evidence="8" key="1">
    <citation type="submission" date="2017-07" db="EMBL/GenBank/DDBJ databases">
        <title>Taro Niue Genome Assembly and Annotation.</title>
        <authorList>
            <person name="Atibalentja N."/>
            <person name="Keating K."/>
            <person name="Fields C.J."/>
        </authorList>
    </citation>
    <scope>NUCLEOTIDE SEQUENCE</scope>
    <source>
        <strain evidence="8">Niue_2</strain>
        <tissue evidence="8">Leaf</tissue>
    </source>
</reference>
<dbReference type="GO" id="GO:0008270">
    <property type="term" value="F:zinc ion binding"/>
    <property type="evidence" value="ECO:0007669"/>
    <property type="project" value="UniProtKB-UniRule"/>
</dbReference>
<dbReference type="EMBL" id="NMUH01000437">
    <property type="protein sequence ID" value="MQL79158.1"/>
    <property type="molecule type" value="Genomic_DNA"/>
</dbReference>
<evidence type="ECO:0000256" key="6">
    <source>
        <dbReference type="RuleBase" id="RU367018"/>
    </source>
</evidence>
<dbReference type="PANTHER" id="PTHR31669">
    <property type="entry name" value="PROTEIN FAR1-RELATED SEQUENCE 10-RELATED"/>
    <property type="match status" value="1"/>
</dbReference>
<evidence type="ECO:0000256" key="1">
    <source>
        <dbReference type="ARBA" id="ARBA00005889"/>
    </source>
</evidence>
<dbReference type="InterPro" id="IPR031052">
    <property type="entry name" value="FHY3/FAR1"/>
</dbReference>
<dbReference type="InterPro" id="IPR007527">
    <property type="entry name" value="Znf_SWIM"/>
</dbReference>
<dbReference type="PANTHER" id="PTHR31669:SF283">
    <property type="entry name" value="PROTEIN FAR1-RELATED SEQUENCE"/>
    <property type="match status" value="1"/>
</dbReference>
<dbReference type="SMART" id="SM00575">
    <property type="entry name" value="ZnF_PMZ"/>
    <property type="match status" value="1"/>
</dbReference>
<proteinExistence type="inferred from homology"/>
<keyword evidence="3 5" id="KW-0863">Zinc-finger</keyword>
<keyword evidence="4 6" id="KW-0862">Zinc</keyword>
<evidence type="ECO:0000256" key="3">
    <source>
        <dbReference type="ARBA" id="ARBA00022771"/>
    </source>
</evidence>
<keyword evidence="6" id="KW-0539">Nucleus</keyword>
<keyword evidence="9" id="KW-1185">Reference proteome</keyword>
<comment type="caution">
    <text evidence="8">The sequence shown here is derived from an EMBL/GenBank/DDBJ whole genome shotgun (WGS) entry which is preliminary data.</text>
</comment>
<comment type="subcellular location">
    <subcellularLocation>
        <location evidence="6">Nucleus</location>
    </subcellularLocation>
</comment>
<dbReference type="OrthoDB" id="785370at2759"/>
<evidence type="ECO:0000256" key="2">
    <source>
        <dbReference type="ARBA" id="ARBA00022723"/>
    </source>
</evidence>
<keyword evidence="2 6" id="KW-0479">Metal-binding</keyword>
<dbReference type="AlphaFoldDB" id="A0A843U6B7"/>
<evidence type="ECO:0000259" key="7">
    <source>
        <dbReference type="PROSITE" id="PS50966"/>
    </source>
</evidence>
<evidence type="ECO:0000313" key="8">
    <source>
        <dbReference type="EMBL" id="MQL79158.1"/>
    </source>
</evidence>
<dbReference type="GO" id="GO:0006355">
    <property type="term" value="P:regulation of DNA-templated transcription"/>
    <property type="evidence" value="ECO:0007669"/>
    <property type="project" value="UniProtKB-UniRule"/>
</dbReference>
<dbReference type="InterPro" id="IPR006564">
    <property type="entry name" value="Znf_PMZ"/>
</dbReference>
<evidence type="ECO:0000313" key="9">
    <source>
        <dbReference type="Proteomes" id="UP000652761"/>
    </source>
</evidence>
<comment type="similarity">
    <text evidence="1 6">Belongs to the FHY3/FAR1 family.</text>
</comment>
<sequence length="259" mass="30125">MSTSQRSESIHHFFDGFVTTKTTLSEFVTKYVMSIECRFEAENHANLKSLDTEAYLRTSSPFEKQAAGIYTRSMFNKFQHELLEGAGCQPQFIEANGPCVTLRLKSFERVQIKGVTKDLQKMNTVTYNKDSAEVECTCRSFQFRGYLCRHAMWALQYCGVEKIPDKYFLNRWRKDLRYREGLEASVVREEDRKHPSSRYTILIYRLMKVAQEASSFESQFDHLLAEIPNILLNVMQSKKVTSVQIDNRNAQHNAPERTV</sequence>
<name>A0A843U6B7_COLES</name>
<evidence type="ECO:0000256" key="4">
    <source>
        <dbReference type="ARBA" id="ARBA00022833"/>
    </source>
</evidence>
<gene>
    <name evidence="8" type="ORF">Taro_011595</name>
</gene>
<protein>
    <recommendedName>
        <fullName evidence="6">Protein FAR1-RELATED SEQUENCE</fullName>
    </recommendedName>
</protein>
<comment type="function">
    <text evidence="6">Putative transcription activator involved in regulating light control of development.</text>
</comment>